<dbReference type="AlphaFoldDB" id="A0A5M8QWE4"/>
<evidence type="ECO:0000313" key="2">
    <source>
        <dbReference type="EMBL" id="KAA6439671.1"/>
    </source>
</evidence>
<dbReference type="InterPro" id="IPR049241">
    <property type="entry name" value="DUF6876"/>
</dbReference>
<sequence>MKTEKLSKSDLAEFTGTEKWYRHTLVQNFLYTDGVKYVAEKAGPIGLLMKLLFNKPIHLSKEKNFKFGHLM</sequence>
<dbReference type="RefSeq" id="WP_139012122.1">
    <property type="nucleotide sequence ID" value="NZ_VBSN01000034.1"/>
</dbReference>
<dbReference type="OrthoDB" id="1441652at2"/>
<organism evidence="2 3">
    <name type="scientific">Dyadobacter flavalbus</name>
    <dbReference type="NCBI Taxonomy" id="2579942"/>
    <lineage>
        <taxon>Bacteria</taxon>
        <taxon>Pseudomonadati</taxon>
        <taxon>Bacteroidota</taxon>
        <taxon>Cytophagia</taxon>
        <taxon>Cytophagales</taxon>
        <taxon>Spirosomataceae</taxon>
        <taxon>Dyadobacter</taxon>
    </lineage>
</organism>
<feature type="domain" description="DUF6876" evidence="1">
    <location>
        <begin position="7"/>
        <end position="64"/>
    </location>
</feature>
<proteinExistence type="predicted"/>
<accession>A0A5M8QWE4</accession>
<dbReference type="Proteomes" id="UP000323994">
    <property type="component" value="Unassembled WGS sequence"/>
</dbReference>
<gene>
    <name evidence="2" type="ORF">FEM33_11230</name>
</gene>
<dbReference type="Pfam" id="PF21781">
    <property type="entry name" value="DUF6876"/>
    <property type="match status" value="1"/>
</dbReference>
<keyword evidence="3" id="KW-1185">Reference proteome</keyword>
<comment type="caution">
    <text evidence="2">The sequence shown here is derived from an EMBL/GenBank/DDBJ whole genome shotgun (WGS) entry which is preliminary data.</text>
</comment>
<evidence type="ECO:0000313" key="3">
    <source>
        <dbReference type="Proteomes" id="UP000323994"/>
    </source>
</evidence>
<reference evidence="2 3" key="1">
    <citation type="submission" date="2019-05" db="EMBL/GenBank/DDBJ databases">
        <authorList>
            <person name="Qu J.-H."/>
        </authorList>
    </citation>
    <scope>NUCLEOTIDE SEQUENCE [LARGE SCALE GENOMIC DNA]</scope>
    <source>
        <strain evidence="2 3">NS28</strain>
    </source>
</reference>
<dbReference type="EMBL" id="VBSN01000034">
    <property type="protein sequence ID" value="KAA6439671.1"/>
    <property type="molecule type" value="Genomic_DNA"/>
</dbReference>
<name>A0A5M8QWE4_9BACT</name>
<evidence type="ECO:0000259" key="1">
    <source>
        <dbReference type="Pfam" id="PF21781"/>
    </source>
</evidence>
<protein>
    <recommendedName>
        <fullName evidence="1">DUF6876 domain-containing protein</fullName>
    </recommendedName>
</protein>